<evidence type="ECO:0000313" key="2">
    <source>
        <dbReference type="Proteomes" id="UP000031972"/>
    </source>
</evidence>
<dbReference type="AlphaFoldDB" id="A0A0C2R6T6"/>
<dbReference type="Proteomes" id="UP000031972">
    <property type="component" value="Unassembled WGS sequence"/>
</dbReference>
<keyword evidence="2" id="KW-1185">Reference proteome</keyword>
<gene>
    <name evidence="1" type="ORF">KR50_26300</name>
</gene>
<dbReference type="InterPro" id="IPR014198">
    <property type="entry name" value="Spore_III_AB"/>
</dbReference>
<accession>A0A0C2R6T6</accession>
<organism evidence="1 2">
    <name type="scientific">Jeotgalibacillus campisalis</name>
    <dbReference type="NCBI Taxonomy" id="220754"/>
    <lineage>
        <taxon>Bacteria</taxon>
        <taxon>Bacillati</taxon>
        <taxon>Bacillota</taxon>
        <taxon>Bacilli</taxon>
        <taxon>Bacillales</taxon>
        <taxon>Caryophanaceae</taxon>
        <taxon>Jeotgalibacillus</taxon>
    </lineage>
</organism>
<evidence type="ECO:0000313" key="1">
    <source>
        <dbReference type="EMBL" id="KIL45955.1"/>
    </source>
</evidence>
<protein>
    <recommendedName>
        <fullName evidence="3">Stage III sporulation protein AB</fullName>
    </recommendedName>
</protein>
<sequence length="171" mass="19592">MTIHWIGALLFITGSSLEGFRRSNQLQKRQLALIEFAQALTWMQNEIVKRQTPILEIIQTQIQRKGEVGELFGFFQDQLTMNQSLLKEAWTKAVLAYKPTSNLSVEDLEWITRVGDAVQPYDRQSIEKELSFIIDMLRSRHQEARNLALQMGKVYKALGVMGGILIVLLLS</sequence>
<name>A0A0C2R6T6_9BACL</name>
<dbReference type="EMBL" id="JXRR01000017">
    <property type="protein sequence ID" value="KIL45955.1"/>
    <property type="molecule type" value="Genomic_DNA"/>
</dbReference>
<proteinExistence type="predicted"/>
<dbReference type="PATRIC" id="fig|220754.4.peg.2646"/>
<dbReference type="PIRSF" id="PIRSF021435">
    <property type="entry name" value="SpoIIIAB"/>
    <property type="match status" value="1"/>
</dbReference>
<dbReference type="RefSeq" id="WP_041059200.1">
    <property type="nucleotide sequence ID" value="NZ_JXRR01000017.1"/>
</dbReference>
<dbReference type="Pfam" id="PF09548">
    <property type="entry name" value="Spore_III_AB"/>
    <property type="match status" value="1"/>
</dbReference>
<evidence type="ECO:0008006" key="3">
    <source>
        <dbReference type="Google" id="ProtNLM"/>
    </source>
</evidence>
<dbReference type="OrthoDB" id="2452365at2"/>
<comment type="caution">
    <text evidence="1">The sequence shown here is derived from an EMBL/GenBank/DDBJ whole genome shotgun (WGS) entry which is preliminary data.</text>
</comment>
<reference evidence="1 2" key="1">
    <citation type="submission" date="2015-01" db="EMBL/GenBank/DDBJ databases">
        <title>Jeotgalibacillus campisalis genome sequencing.</title>
        <authorList>
            <person name="Goh K.M."/>
            <person name="Chan K.-G."/>
            <person name="Yaakop A.S."/>
            <person name="Ee R."/>
            <person name="Gan H.M."/>
            <person name="Chan C.S."/>
        </authorList>
    </citation>
    <scope>NUCLEOTIDE SEQUENCE [LARGE SCALE GENOMIC DNA]</scope>
    <source>
        <strain evidence="1 2">SF-57</strain>
    </source>
</reference>